<comment type="caution">
    <text evidence="11">The sequence shown here is derived from an EMBL/GenBank/DDBJ whole genome shotgun (WGS) entry which is preliminary data.</text>
</comment>
<evidence type="ECO:0000259" key="9">
    <source>
        <dbReference type="Pfam" id="PF01171"/>
    </source>
</evidence>
<feature type="domain" description="Lysidine-tRNA(Ile) synthetase C-terminal" evidence="10">
    <location>
        <begin position="371"/>
        <end position="432"/>
    </location>
</feature>
<evidence type="ECO:0000256" key="8">
    <source>
        <dbReference type="HAMAP-Rule" id="MF_01161"/>
    </source>
</evidence>
<dbReference type="PANTHER" id="PTHR43033:SF1">
    <property type="entry name" value="TRNA(ILE)-LYSIDINE SYNTHASE-RELATED"/>
    <property type="match status" value="1"/>
</dbReference>
<dbReference type="Gene3D" id="3.40.50.620">
    <property type="entry name" value="HUPs"/>
    <property type="match status" value="1"/>
</dbReference>
<dbReference type="InterPro" id="IPR012795">
    <property type="entry name" value="tRNA_Ile_lys_synt_N"/>
</dbReference>
<name>A0ABS7DEN0_9GAMM</name>
<evidence type="ECO:0000256" key="7">
    <source>
        <dbReference type="ARBA" id="ARBA00048539"/>
    </source>
</evidence>
<dbReference type="GO" id="GO:0032267">
    <property type="term" value="F:tRNA(Ile)-lysidine synthase activity"/>
    <property type="evidence" value="ECO:0007669"/>
    <property type="project" value="UniProtKB-EC"/>
</dbReference>
<dbReference type="NCBIfam" id="TIGR02433">
    <property type="entry name" value="lysidine_TilS_C"/>
    <property type="match status" value="1"/>
</dbReference>
<evidence type="ECO:0000313" key="12">
    <source>
        <dbReference type="Proteomes" id="UP000731465"/>
    </source>
</evidence>
<dbReference type="NCBIfam" id="TIGR02432">
    <property type="entry name" value="lysidine_TilS_N"/>
    <property type="match status" value="1"/>
</dbReference>
<comment type="domain">
    <text evidence="8">The N-terminal region contains the highly conserved SGGXDS motif, predicted to be a P-loop motif involved in ATP binding.</text>
</comment>
<keyword evidence="12" id="KW-1185">Reference proteome</keyword>
<feature type="binding site" evidence="8">
    <location>
        <begin position="31"/>
        <end position="36"/>
    </location>
    <ligand>
        <name>ATP</name>
        <dbReference type="ChEBI" id="CHEBI:30616"/>
    </ligand>
</feature>
<feature type="domain" description="tRNA(Ile)-lysidine/2-thiocytidine synthase N-terminal" evidence="9">
    <location>
        <begin position="25"/>
        <end position="202"/>
    </location>
</feature>
<evidence type="ECO:0000259" key="10">
    <source>
        <dbReference type="Pfam" id="PF11734"/>
    </source>
</evidence>
<dbReference type="InterPro" id="IPR014729">
    <property type="entry name" value="Rossmann-like_a/b/a_fold"/>
</dbReference>
<keyword evidence="4 8" id="KW-0819">tRNA processing</keyword>
<evidence type="ECO:0000256" key="5">
    <source>
        <dbReference type="ARBA" id="ARBA00022741"/>
    </source>
</evidence>
<dbReference type="Pfam" id="PF11734">
    <property type="entry name" value="TilS_C"/>
    <property type="match status" value="1"/>
</dbReference>
<keyword evidence="6 8" id="KW-0067">ATP-binding</keyword>
<sequence>MLISKAKAILDEMAFKFLNTFSPTKLVVGLSGGADSTLVLLLAHHIRKLNKNFSVKAVHCVHGLDADDPIWFDHCTLLCEKLDIEISTPKLHIVYGNGVSPEDSSRKERYSALLKESKDGILMLGHQSDDQVENFLLALKRGSGPYGLSGMRYCIRDSRGTIVRPLLHLTKDEIIEIINALGFDYVFDISNTYMKFERNFMRLKVLPLLRERFSGIDNAILRSQKLCAYEHDLAARYASSIFKPLYDEKSASLDFSTLNLDDESLITYVMRLFISEYTLMPPELNTVLEAINLCRISNDQLALVKLEDDLFLKRYKKKLYVVKNTQKPQKGEYVLSLGEKIKLGDYTYELYVDMSNEKITSASVVLDFNYSKSIVVHPEKRAHSRDIGKLFGEFCIPVWNRDIYPLIRSVNNKDIILGLGDLFVTRECKNSEYSSLRLKISAV</sequence>
<comment type="subcellular location">
    <subcellularLocation>
        <location evidence="1 8">Cytoplasm</location>
    </subcellularLocation>
</comment>
<keyword evidence="5 8" id="KW-0547">Nucleotide-binding</keyword>
<gene>
    <name evidence="8 11" type="primary">tilS</name>
    <name evidence="11" type="ORF">J5V48_02490</name>
</gene>
<dbReference type="InterPro" id="IPR012094">
    <property type="entry name" value="tRNA_Ile_lys_synt"/>
</dbReference>
<dbReference type="InterPro" id="IPR011063">
    <property type="entry name" value="TilS/TtcA_N"/>
</dbReference>
<comment type="function">
    <text evidence="8">Ligates lysine onto the cytidine present at position 34 of the AUA codon-specific tRNA(Ile) that contains the anticodon CAU, in an ATP-dependent manner. Cytidine is converted to lysidine, thus changing the amino acid specificity of the tRNA from methionine to isoleucine.</text>
</comment>
<dbReference type="InterPro" id="IPR012796">
    <property type="entry name" value="Lysidine-tRNA-synth_C"/>
</dbReference>
<dbReference type="CDD" id="cd01992">
    <property type="entry name" value="TilS_N"/>
    <property type="match status" value="1"/>
</dbReference>
<dbReference type="Pfam" id="PF01171">
    <property type="entry name" value="ATP_bind_3"/>
    <property type="match status" value="1"/>
</dbReference>
<evidence type="ECO:0000256" key="2">
    <source>
        <dbReference type="ARBA" id="ARBA00022490"/>
    </source>
</evidence>
<dbReference type="Proteomes" id="UP000731465">
    <property type="component" value="Unassembled WGS sequence"/>
</dbReference>
<proteinExistence type="inferred from homology"/>
<evidence type="ECO:0000256" key="6">
    <source>
        <dbReference type="ARBA" id="ARBA00022840"/>
    </source>
</evidence>
<evidence type="ECO:0000256" key="1">
    <source>
        <dbReference type="ARBA" id="ARBA00004496"/>
    </source>
</evidence>
<comment type="catalytic activity">
    <reaction evidence="7 8">
        <text>cytidine(34) in tRNA(Ile2) + L-lysine + ATP = lysidine(34) in tRNA(Ile2) + AMP + diphosphate + H(+)</text>
        <dbReference type="Rhea" id="RHEA:43744"/>
        <dbReference type="Rhea" id="RHEA-COMP:10625"/>
        <dbReference type="Rhea" id="RHEA-COMP:10670"/>
        <dbReference type="ChEBI" id="CHEBI:15378"/>
        <dbReference type="ChEBI" id="CHEBI:30616"/>
        <dbReference type="ChEBI" id="CHEBI:32551"/>
        <dbReference type="ChEBI" id="CHEBI:33019"/>
        <dbReference type="ChEBI" id="CHEBI:82748"/>
        <dbReference type="ChEBI" id="CHEBI:83665"/>
        <dbReference type="ChEBI" id="CHEBI:456215"/>
        <dbReference type="EC" id="6.3.4.19"/>
    </reaction>
</comment>
<evidence type="ECO:0000256" key="4">
    <source>
        <dbReference type="ARBA" id="ARBA00022694"/>
    </source>
</evidence>
<evidence type="ECO:0000256" key="3">
    <source>
        <dbReference type="ARBA" id="ARBA00022598"/>
    </source>
</evidence>
<keyword evidence="3 8" id="KW-0436">Ligase</keyword>
<reference evidence="11 12" key="1">
    <citation type="submission" date="2021-03" db="EMBL/GenBank/DDBJ databases">
        <title>Succinivibrio sp. nov. isolated from feces of cow.</title>
        <authorList>
            <person name="Choi J.-Y."/>
        </authorList>
    </citation>
    <scope>NUCLEOTIDE SEQUENCE [LARGE SCALE GENOMIC DNA]</scope>
    <source>
        <strain evidence="11 12">AGMB01872</strain>
    </source>
</reference>
<protein>
    <recommendedName>
        <fullName evidence="8">tRNA(Ile)-lysidine synthase</fullName>
        <ecNumber evidence="8">6.3.4.19</ecNumber>
    </recommendedName>
    <alternativeName>
        <fullName evidence="8">tRNA(Ile)-2-lysyl-cytidine synthase</fullName>
    </alternativeName>
    <alternativeName>
        <fullName evidence="8">tRNA(Ile)-lysidine synthetase</fullName>
    </alternativeName>
</protein>
<keyword evidence="2 8" id="KW-0963">Cytoplasm</keyword>
<organism evidence="11 12">
    <name type="scientific">Succinivibrio faecicola</name>
    <dbReference type="NCBI Taxonomy" id="2820300"/>
    <lineage>
        <taxon>Bacteria</taxon>
        <taxon>Pseudomonadati</taxon>
        <taxon>Pseudomonadota</taxon>
        <taxon>Gammaproteobacteria</taxon>
        <taxon>Aeromonadales</taxon>
        <taxon>Succinivibrionaceae</taxon>
        <taxon>Succinivibrio</taxon>
    </lineage>
</organism>
<dbReference type="EMBL" id="JAGFNY010000004">
    <property type="protein sequence ID" value="MBW7569757.1"/>
    <property type="molecule type" value="Genomic_DNA"/>
</dbReference>
<dbReference type="EC" id="6.3.4.19" evidence="8"/>
<dbReference type="RefSeq" id="WP_219936751.1">
    <property type="nucleotide sequence ID" value="NZ_JAGFNY010000004.1"/>
</dbReference>
<accession>A0ABS7DEN0</accession>
<dbReference type="HAMAP" id="MF_01161">
    <property type="entry name" value="tRNA_Ile_lys_synt"/>
    <property type="match status" value="1"/>
</dbReference>
<comment type="similarity">
    <text evidence="8">Belongs to the tRNA(Ile)-lysidine synthase family.</text>
</comment>
<dbReference type="SUPFAM" id="SSF56037">
    <property type="entry name" value="PheT/TilS domain"/>
    <property type="match status" value="1"/>
</dbReference>
<dbReference type="PANTHER" id="PTHR43033">
    <property type="entry name" value="TRNA(ILE)-LYSIDINE SYNTHASE-RELATED"/>
    <property type="match status" value="1"/>
</dbReference>
<dbReference type="SUPFAM" id="SSF52402">
    <property type="entry name" value="Adenine nucleotide alpha hydrolases-like"/>
    <property type="match status" value="1"/>
</dbReference>
<evidence type="ECO:0000313" key="11">
    <source>
        <dbReference type="EMBL" id="MBW7569757.1"/>
    </source>
</evidence>